<dbReference type="RefSeq" id="WP_034546430.1">
    <property type="nucleotide sequence ID" value="NZ_FSRN01000001.1"/>
</dbReference>
<evidence type="ECO:0000313" key="2">
    <source>
        <dbReference type="EMBL" id="SIN83652.1"/>
    </source>
</evidence>
<keyword evidence="3" id="KW-1185">Reference proteome</keyword>
<dbReference type="PIRSF" id="PIRSF031503">
    <property type="entry name" value="UCP031503_mp"/>
    <property type="match status" value="1"/>
</dbReference>
<accession>A0A1N6EKS6</accession>
<feature type="transmembrane region" description="Helical" evidence="1">
    <location>
        <begin position="179"/>
        <end position="202"/>
    </location>
</feature>
<dbReference type="OrthoDB" id="2414035at2"/>
<sequence>MNVLVLLSIILFVLMKSISGEKGTKSFIALFLNFGITLLTILLIAKGVSDPIFLTLIACIIISCINLFYINTINLKSIIAFISTMITLLFLVIVIFFIVEKANIQGFGIEEIEELSFFNLYVGIDFLKIAISTIIMGSIGAITDTAISIASAMNEIWLHNPKLSRSDLFKSGMNVGKDILSTTTNTLYFAFIGGYLALLLWFNDLSYSLGEVINSKVFSSEVISIFCIGTGAILVIPVTAWLTAYIFTKYKKEFPVTKSASE</sequence>
<feature type="transmembrane region" description="Helical" evidence="1">
    <location>
        <begin position="52"/>
        <end position="72"/>
    </location>
</feature>
<dbReference type="AlphaFoldDB" id="A0A1N6EKS6"/>
<dbReference type="Proteomes" id="UP000184758">
    <property type="component" value="Unassembled WGS sequence"/>
</dbReference>
<keyword evidence="1" id="KW-1133">Transmembrane helix</keyword>
<feature type="transmembrane region" description="Helical" evidence="1">
    <location>
        <begin position="27"/>
        <end position="45"/>
    </location>
</feature>
<dbReference type="InterPro" id="IPR012507">
    <property type="entry name" value="YibE_F"/>
</dbReference>
<dbReference type="PANTHER" id="PTHR41771:SF1">
    <property type="entry name" value="MEMBRANE PROTEIN"/>
    <property type="match status" value="1"/>
</dbReference>
<dbReference type="Pfam" id="PF07907">
    <property type="entry name" value="YibE_F"/>
    <property type="match status" value="1"/>
</dbReference>
<protein>
    <submittedName>
        <fullName evidence="2">YibE/F-like protein</fullName>
    </submittedName>
</protein>
<keyword evidence="1" id="KW-0812">Transmembrane</keyword>
<dbReference type="eggNOG" id="COG5438">
    <property type="taxonomic scope" value="Bacteria"/>
</dbReference>
<evidence type="ECO:0000313" key="3">
    <source>
        <dbReference type="Proteomes" id="UP000184758"/>
    </source>
</evidence>
<dbReference type="EMBL" id="FSRN01000001">
    <property type="protein sequence ID" value="SIN83652.1"/>
    <property type="molecule type" value="Genomic_DNA"/>
</dbReference>
<feature type="transmembrane region" description="Helical" evidence="1">
    <location>
        <begin position="78"/>
        <end position="99"/>
    </location>
</feature>
<dbReference type="InterPro" id="IPR014564">
    <property type="entry name" value="UCP031503_TM"/>
</dbReference>
<name>A0A1N6EKS6_9LACT</name>
<keyword evidence="1" id="KW-0472">Membrane</keyword>
<proteinExistence type="predicted"/>
<dbReference type="STRING" id="28230.SAMN05878443_0054"/>
<organism evidence="2 3">
    <name type="scientific">Carnobacterium alterfunditum</name>
    <dbReference type="NCBI Taxonomy" id="28230"/>
    <lineage>
        <taxon>Bacteria</taxon>
        <taxon>Bacillati</taxon>
        <taxon>Bacillota</taxon>
        <taxon>Bacilli</taxon>
        <taxon>Lactobacillales</taxon>
        <taxon>Carnobacteriaceae</taxon>
        <taxon>Carnobacterium</taxon>
    </lineage>
</organism>
<reference evidence="3" key="1">
    <citation type="submission" date="2016-11" db="EMBL/GenBank/DDBJ databases">
        <authorList>
            <person name="Varghese N."/>
            <person name="Submissions S."/>
        </authorList>
    </citation>
    <scope>NUCLEOTIDE SEQUENCE [LARGE SCALE GENOMIC DNA]</scope>
    <source>
        <strain evidence="3">313</strain>
    </source>
</reference>
<feature type="transmembrane region" description="Helical" evidence="1">
    <location>
        <begin position="222"/>
        <end position="248"/>
    </location>
</feature>
<gene>
    <name evidence="2" type="ORF">SAMN05878443_0054</name>
</gene>
<dbReference type="PANTHER" id="PTHR41771">
    <property type="entry name" value="MEMBRANE PROTEIN-RELATED"/>
    <property type="match status" value="1"/>
</dbReference>
<evidence type="ECO:0000256" key="1">
    <source>
        <dbReference type="SAM" id="Phobius"/>
    </source>
</evidence>